<dbReference type="InterPro" id="IPR008995">
    <property type="entry name" value="Mo/tungstate-bd_C_term_dom"/>
</dbReference>
<gene>
    <name evidence="3" type="ORF">ARTSIC4J27_2932</name>
</gene>
<name>A0A024H5G9_9MICC</name>
<keyword evidence="4" id="KW-1185">Reference proteome</keyword>
<dbReference type="GO" id="GO:0043190">
    <property type="term" value="C:ATP-binding cassette (ABC) transporter complex"/>
    <property type="evidence" value="ECO:0007669"/>
    <property type="project" value="InterPro"/>
</dbReference>
<evidence type="ECO:0000259" key="2">
    <source>
        <dbReference type="Pfam" id="PF08402"/>
    </source>
</evidence>
<sequence>MGITGGTIIDVEYGGAVVDVIVELRDAQTVSCRIPLTGEGDHRYDIGAETTVIFSAKDARLFPTSGAPAPASTQADGSHLALEPADKASR</sequence>
<reference evidence="4" key="1">
    <citation type="journal article" date="2014" name="Genome Announc.">
        <title>Genome Sequence of Arthrobacter siccitolerans 4J27, a Xeroprotectant-Producing Desiccation-Tolerant Microorganism.</title>
        <authorList>
            <person name="Manzanera M."/>
            <person name="Santa-Cruz-Calvo L."/>
            <person name="Vilchez J.I."/>
            <person name="Garcia-Fontana C."/>
            <person name="Silva-Castro G.A."/>
            <person name="Calvo C."/>
            <person name="Gonzalez-Lopez J."/>
        </authorList>
    </citation>
    <scope>NUCLEOTIDE SEQUENCE [LARGE SCALE GENOMIC DNA]</scope>
    <source>
        <strain evidence="4">4J27</strain>
    </source>
</reference>
<evidence type="ECO:0000313" key="4">
    <source>
        <dbReference type="Proteomes" id="UP000035722"/>
    </source>
</evidence>
<dbReference type="Proteomes" id="UP000035722">
    <property type="component" value="Unassembled WGS sequence"/>
</dbReference>
<feature type="domain" description="Transport-associated OB type 2" evidence="2">
    <location>
        <begin position="6"/>
        <end position="62"/>
    </location>
</feature>
<dbReference type="GO" id="GO:0022857">
    <property type="term" value="F:transmembrane transporter activity"/>
    <property type="evidence" value="ECO:0007669"/>
    <property type="project" value="InterPro"/>
</dbReference>
<dbReference type="Pfam" id="PF08402">
    <property type="entry name" value="TOBE_2"/>
    <property type="match status" value="1"/>
</dbReference>
<dbReference type="GO" id="GO:0005524">
    <property type="term" value="F:ATP binding"/>
    <property type="evidence" value="ECO:0007669"/>
    <property type="project" value="InterPro"/>
</dbReference>
<dbReference type="InterPro" id="IPR013611">
    <property type="entry name" value="Transp-assoc_OB_typ2"/>
</dbReference>
<evidence type="ECO:0000313" key="3">
    <source>
        <dbReference type="EMBL" id="CCQ46956.1"/>
    </source>
</evidence>
<feature type="region of interest" description="Disordered" evidence="1">
    <location>
        <begin position="65"/>
        <end position="90"/>
    </location>
</feature>
<dbReference type="EMBL" id="CAQI01000046">
    <property type="protein sequence ID" value="CCQ46956.1"/>
    <property type="molecule type" value="Genomic_DNA"/>
</dbReference>
<comment type="caution">
    <text evidence="3">The sequence shown here is derived from an EMBL/GenBank/DDBJ whole genome shotgun (WGS) entry which is preliminary data.</text>
</comment>
<evidence type="ECO:0000256" key="1">
    <source>
        <dbReference type="SAM" id="MobiDB-lite"/>
    </source>
</evidence>
<dbReference type="SUPFAM" id="SSF50331">
    <property type="entry name" value="MOP-like"/>
    <property type="match status" value="1"/>
</dbReference>
<protein>
    <recommendedName>
        <fullName evidence="2">Transport-associated OB type 2 domain-containing protein</fullName>
    </recommendedName>
</protein>
<organism evidence="3 4">
    <name type="scientific">Pseudarthrobacter siccitolerans</name>
    <dbReference type="NCBI Taxonomy" id="861266"/>
    <lineage>
        <taxon>Bacteria</taxon>
        <taxon>Bacillati</taxon>
        <taxon>Actinomycetota</taxon>
        <taxon>Actinomycetes</taxon>
        <taxon>Micrococcales</taxon>
        <taxon>Micrococcaceae</taxon>
        <taxon>Pseudarthrobacter</taxon>
    </lineage>
</organism>
<dbReference type="AlphaFoldDB" id="A0A024H5G9"/>
<accession>A0A024H5G9</accession>
<proteinExistence type="predicted"/>